<protein>
    <submittedName>
        <fullName evidence="1">Uncharacterized protein</fullName>
    </submittedName>
</protein>
<accession>A0ACC2S186</accession>
<organism evidence="1 2">
    <name type="scientific">Entomophthora muscae</name>
    <dbReference type="NCBI Taxonomy" id="34485"/>
    <lineage>
        <taxon>Eukaryota</taxon>
        <taxon>Fungi</taxon>
        <taxon>Fungi incertae sedis</taxon>
        <taxon>Zoopagomycota</taxon>
        <taxon>Entomophthoromycotina</taxon>
        <taxon>Entomophthoromycetes</taxon>
        <taxon>Entomophthorales</taxon>
        <taxon>Entomophthoraceae</taxon>
        <taxon>Entomophthora</taxon>
    </lineage>
</organism>
<evidence type="ECO:0000313" key="2">
    <source>
        <dbReference type="Proteomes" id="UP001165960"/>
    </source>
</evidence>
<name>A0ACC2S186_9FUNG</name>
<keyword evidence="2" id="KW-1185">Reference proteome</keyword>
<proteinExistence type="predicted"/>
<gene>
    <name evidence="1" type="ORF">DSO57_1037014</name>
</gene>
<dbReference type="EMBL" id="QTSX02006058">
    <property type="protein sequence ID" value="KAJ9056053.1"/>
    <property type="molecule type" value="Genomic_DNA"/>
</dbReference>
<reference evidence="1" key="1">
    <citation type="submission" date="2022-04" db="EMBL/GenBank/DDBJ databases">
        <title>Genome of the entomopathogenic fungus Entomophthora muscae.</title>
        <authorList>
            <person name="Elya C."/>
            <person name="Lovett B.R."/>
            <person name="Lee E."/>
            <person name="Macias A.M."/>
            <person name="Hajek A.E."/>
            <person name="De Bivort B.L."/>
            <person name="Kasson M.T."/>
            <person name="De Fine Licht H.H."/>
            <person name="Stajich J.E."/>
        </authorList>
    </citation>
    <scope>NUCLEOTIDE SEQUENCE</scope>
    <source>
        <strain evidence="1">Berkeley</strain>
    </source>
</reference>
<evidence type="ECO:0000313" key="1">
    <source>
        <dbReference type="EMBL" id="KAJ9056053.1"/>
    </source>
</evidence>
<sequence>MDVQLRSQMEMMGGDASELDLIKSTLMDTNPWLLGLTMVVLSTILSLTSWPFKNGRSIA</sequence>
<dbReference type="Proteomes" id="UP001165960">
    <property type="component" value="Unassembled WGS sequence"/>
</dbReference>
<comment type="caution">
    <text evidence="1">The sequence shown here is derived from an EMBL/GenBank/DDBJ whole genome shotgun (WGS) entry which is preliminary data.</text>
</comment>